<dbReference type="KEGG" id="tsq:D3A95_08385"/>
<keyword evidence="7" id="KW-1185">Reference proteome</keyword>
<evidence type="ECO:0000256" key="3">
    <source>
        <dbReference type="ARBA" id="ARBA00022729"/>
    </source>
</evidence>
<dbReference type="GO" id="GO:0046872">
    <property type="term" value="F:metal ion binding"/>
    <property type="evidence" value="ECO:0007669"/>
    <property type="project" value="InterPro"/>
</dbReference>
<dbReference type="InterPro" id="IPR050492">
    <property type="entry name" value="Bact_metal-bind_prot9"/>
</dbReference>
<dbReference type="InterPro" id="IPR006128">
    <property type="entry name" value="Lipoprotein_PsaA-like"/>
</dbReference>
<sequence>MTIRATLKPWGVLVILGVFLGSCAPQAQQTAQEATPAEPELTIVTTFLPITAFTKAVAGDRASVEQLLPHNIDPHDFQARPEDVQLLGRARVLVKNGLEMETFLDKLIENAANADLKIIDTSAGVATIASEKHDHDHDHDHDHHGHSHGEFNPHIWLDPKRAMQQVKNIRDGLIAIDPEGAAIYEKNTAAFIQELEALDALAREKLTPFAGKTFVVYHDVAPYFAESYNLKTTYLVGIPSVNPSPADVQRVMQAVQQSDLKTLLTEPGQEQVFESLAKDLGVKVSVFDPLERAPSAADLTPDYFLQRMEQNIRNLAEAFGVQQRAYRRPDSIAVVGPWMRLSAPLGAAL</sequence>
<dbReference type="PANTHER" id="PTHR42953:SF3">
    <property type="entry name" value="HIGH-AFFINITY ZINC UPTAKE SYSTEM PROTEIN ZNUA"/>
    <property type="match status" value="1"/>
</dbReference>
<dbReference type="EMBL" id="CP032152">
    <property type="protein sequence ID" value="QLL29274.1"/>
    <property type="molecule type" value="Genomic_DNA"/>
</dbReference>
<keyword evidence="3 5" id="KW-0732">Signal</keyword>
<feature type="signal peptide" evidence="5">
    <location>
        <begin position="1"/>
        <end position="27"/>
    </location>
</feature>
<name>A0A7D6J2W0_9CYAN</name>
<keyword evidence="2 4" id="KW-0813">Transport</keyword>
<evidence type="ECO:0000313" key="7">
    <source>
        <dbReference type="Proteomes" id="UP000261812"/>
    </source>
</evidence>
<dbReference type="Gene3D" id="3.40.50.1980">
    <property type="entry name" value="Nitrogenase molybdenum iron protein domain"/>
    <property type="match status" value="2"/>
</dbReference>
<dbReference type="PRINTS" id="PR00690">
    <property type="entry name" value="ADHESNFAMILY"/>
</dbReference>
<evidence type="ECO:0000256" key="4">
    <source>
        <dbReference type="RuleBase" id="RU003512"/>
    </source>
</evidence>
<evidence type="ECO:0000256" key="1">
    <source>
        <dbReference type="ARBA" id="ARBA00011028"/>
    </source>
</evidence>
<accession>A0A7D6J2W0</accession>
<dbReference type="PROSITE" id="PS51257">
    <property type="entry name" value="PROKAR_LIPOPROTEIN"/>
    <property type="match status" value="1"/>
</dbReference>
<dbReference type="Proteomes" id="UP000261812">
    <property type="component" value="Chromosome"/>
</dbReference>
<protein>
    <submittedName>
        <fullName evidence="6">Zinc ABC transporter substrate-binding protein</fullName>
    </submittedName>
</protein>
<dbReference type="GO" id="GO:0030001">
    <property type="term" value="P:metal ion transport"/>
    <property type="evidence" value="ECO:0007669"/>
    <property type="project" value="InterPro"/>
</dbReference>
<organism evidence="6 7">
    <name type="scientific">Thermosynechococcus sichuanensis E542</name>
    <dbReference type="NCBI Taxonomy" id="2016101"/>
    <lineage>
        <taxon>Bacteria</taxon>
        <taxon>Bacillati</taxon>
        <taxon>Cyanobacteriota</taxon>
        <taxon>Cyanophyceae</taxon>
        <taxon>Acaryochloridales</taxon>
        <taxon>Thermosynechococcaceae</taxon>
        <taxon>Thermosynechococcus</taxon>
        <taxon>Thermosynechococcus sichuanensis</taxon>
    </lineage>
</organism>
<evidence type="ECO:0000256" key="5">
    <source>
        <dbReference type="SAM" id="SignalP"/>
    </source>
</evidence>
<evidence type="ECO:0000313" key="6">
    <source>
        <dbReference type="EMBL" id="QLL29274.1"/>
    </source>
</evidence>
<dbReference type="RefSeq" id="WP_181494594.1">
    <property type="nucleotide sequence ID" value="NZ_CP032152.1"/>
</dbReference>
<dbReference type="AlphaFoldDB" id="A0A7D6J2W0"/>
<reference evidence="7" key="1">
    <citation type="submission" date="2018-09" db="EMBL/GenBank/DDBJ databases">
        <title>Complete genome sequence of thermophilic cyanobacteria strain Thermosynechococcus elongatus PKUAC-SCTE542.</title>
        <authorList>
            <person name="Liang Y."/>
            <person name="Tang J."/>
            <person name="Daroch M."/>
        </authorList>
    </citation>
    <scope>NUCLEOTIDE SEQUENCE [LARGE SCALE GENOMIC DNA]</scope>
    <source>
        <strain evidence="7">E542</strain>
    </source>
</reference>
<dbReference type="PRINTS" id="PR00691">
    <property type="entry name" value="ADHESINB"/>
</dbReference>
<dbReference type="PANTHER" id="PTHR42953">
    <property type="entry name" value="HIGH-AFFINITY ZINC UPTAKE SYSTEM PROTEIN ZNUA-RELATED"/>
    <property type="match status" value="1"/>
</dbReference>
<dbReference type="SUPFAM" id="SSF53807">
    <property type="entry name" value="Helical backbone' metal receptor"/>
    <property type="match status" value="1"/>
</dbReference>
<comment type="similarity">
    <text evidence="1 4">Belongs to the bacterial solute-binding protein 9 family.</text>
</comment>
<dbReference type="GO" id="GO:0007155">
    <property type="term" value="P:cell adhesion"/>
    <property type="evidence" value="ECO:0007669"/>
    <property type="project" value="InterPro"/>
</dbReference>
<feature type="chain" id="PRO_5027669262" evidence="5">
    <location>
        <begin position="28"/>
        <end position="349"/>
    </location>
</feature>
<gene>
    <name evidence="6" type="ORF">D3A95_08385</name>
</gene>
<proteinExistence type="inferred from homology"/>
<dbReference type="Pfam" id="PF01297">
    <property type="entry name" value="ZnuA"/>
    <property type="match status" value="1"/>
</dbReference>
<dbReference type="InterPro" id="IPR006129">
    <property type="entry name" value="AdhesinB"/>
</dbReference>
<dbReference type="InterPro" id="IPR006127">
    <property type="entry name" value="ZnuA-like"/>
</dbReference>
<evidence type="ECO:0000256" key="2">
    <source>
        <dbReference type="ARBA" id="ARBA00022448"/>
    </source>
</evidence>